<dbReference type="OrthoDB" id="7719707at2"/>
<dbReference type="Proteomes" id="UP000244904">
    <property type="component" value="Unassembled WGS sequence"/>
</dbReference>
<evidence type="ECO:0000313" key="2">
    <source>
        <dbReference type="Proteomes" id="UP000244904"/>
    </source>
</evidence>
<name>A0A2R8AY05_9RHOB</name>
<proteinExistence type="predicted"/>
<organism evidence="1 2">
    <name type="scientific">Pseudoprimorskyibacter insulae</name>
    <dbReference type="NCBI Taxonomy" id="1695997"/>
    <lineage>
        <taxon>Bacteria</taxon>
        <taxon>Pseudomonadati</taxon>
        <taxon>Pseudomonadota</taxon>
        <taxon>Alphaproteobacteria</taxon>
        <taxon>Rhodobacterales</taxon>
        <taxon>Paracoccaceae</taxon>
        <taxon>Pseudoprimorskyibacter</taxon>
    </lineage>
</organism>
<accession>A0A2R8AY05</accession>
<gene>
    <name evidence="1" type="ORF">PRI8871_02670</name>
</gene>
<dbReference type="EMBL" id="OMOJ01000005">
    <property type="protein sequence ID" value="SPF80857.1"/>
    <property type="molecule type" value="Genomic_DNA"/>
</dbReference>
<sequence>MDVQATLLYRSLRSLDFAAMVAAVNELIGAPDMQLQMTQPGADGSILFTNPQFHVLVTARNEKFPSSLLQSALDAPITQIKDYDFPDAIQAHRQFLTVTVGNGPVQVNNNIREWMGRMGTAAADAPYPIENKLVMLNAFVQFLVDHDTPECVHWAQSDMIFSPQEIMEARDMPFPLPLVVRPTPIIDTDDMGLDIIGLRLEQSEVFLGRTMVCEPSTLPFGEVMGITMWLMSERIQDRLSLHHGATLETPGFPTLYLRHEAPDAADAQGRVVLTQVQPISERENTKFNFAGARWNTPRPSEQGHEHIPARVIHAHPAPVATSAPDFVSDRVQQAPAYAAPAAPAAPALEVVEAKAEPAPAEAAPVEAAVEVVAEAPKPAAPQAGNSIASALSKAAATPPRTAVAAAPAQPFAKPAAQPSAASLTAPAALTAAAEDKTKRKSGIAGLIPMRAIASVAAVCLVLAASLTMLPKIIGDDVTVADITKLKSNSSLTVLAGPRSAGN</sequence>
<protein>
    <submittedName>
        <fullName evidence="1">Uncharacterized protein</fullName>
    </submittedName>
</protein>
<keyword evidence="2" id="KW-1185">Reference proteome</keyword>
<evidence type="ECO:0000313" key="1">
    <source>
        <dbReference type="EMBL" id="SPF80857.1"/>
    </source>
</evidence>
<dbReference type="RefSeq" id="WP_108886707.1">
    <property type="nucleotide sequence ID" value="NZ_OMOJ01000005.1"/>
</dbReference>
<dbReference type="AlphaFoldDB" id="A0A2R8AY05"/>
<reference evidence="2" key="1">
    <citation type="submission" date="2018-03" db="EMBL/GenBank/DDBJ databases">
        <authorList>
            <person name="Rodrigo-Torres L."/>
            <person name="Arahal R. D."/>
            <person name="Lucena T."/>
        </authorList>
    </citation>
    <scope>NUCLEOTIDE SEQUENCE [LARGE SCALE GENOMIC DNA]</scope>
    <source>
        <strain evidence="2">CECT 8871</strain>
    </source>
</reference>